<dbReference type="Pfam" id="PF03466">
    <property type="entry name" value="LysR_substrate"/>
    <property type="match status" value="1"/>
</dbReference>
<evidence type="ECO:0000259" key="5">
    <source>
        <dbReference type="PROSITE" id="PS50931"/>
    </source>
</evidence>
<keyword evidence="4" id="KW-0804">Transcription</keyword>
<evidence type="ECO:0000313" key="6">
    <source>
        <dbReference type="EMBL" id="ALG73670.1"/>
    </source>
</evidence>
<evidence type="ECO:0000256" key="3">
    <source>
        <dbReference type="ARBA" id="ARBA00023125"/>
    </source>
</evidence>
<reference evidence="7" key="1">
    <citation type="submission" date="2015-12" db="EMBL/GenBank/DDBJ databases">
        <title>Complete Genome Sequence of Azospirillum thiophilum BV-S.</title>
        <authorList>
            <person name="Fomenkov A."/>
            <person name="Vincze T."/>
            <person name="Grabovich M."/>
            <person name="Dubinina G."/>
            <person name="Orlova M."/>
            <person name="Belousova E."/>
            <person name="Roberts R.J."/>
        </authorList>
    </citation>
    <scope>NUCLEOTIDE SEQUENCE [LARGE SCALE GENOMIC DNA]</scope>
    <source>
        <strain evidence="7">BV-S</strain>
    </source>
</reference>
<dbReference type="FunFam" id="3.40.190.290:FF:000001">
    <property type="entry name" value="Transcriptional regulator, LysR family"/>
    <property type="match status" value="1"/>
</dbReference>
<dbReference type="SUPFAM" id="SSF46785">
    <property type="entry name" value="Winged helix' DNA-binding domain"/>
    <property type="match status" value="1"/>
</dbReference>
<dbReference type="PANTHER" id="PTHR30537:SF72">
    <property type="entry name" value="LYSR FAMILY TRANSCRIPTIONAL REGULATOR"/>
    <property type="match status" value="1"/>
</dbReference>
<accession>A0AAC8W2E4</accession>
<dbReference type="Pfam" id="PF00126">
    <property type="entry name" value="HTH_1"/>
    <property type="match status" value="1"/>
</dbReference>
<dbReference type="InterPro" id="IPR036390">
    <property type="entry name" value="WH_DNA-bd_sf"/>
</dbReference>
<dbReference type="RefSeq" id="WP_045584348.1">
    <property type="nucleotide sequence ID" value="NZ_CP012403.1"/>
</dbReference>
<dbReference type="Gene3D" id="1.10.10.10">
    <property type="entry name" value="Winged helix-like DNA-binding domain superfamily/Winged helix DNA-binding domain"/>
    <property type="match status" value="1"/>
</dbReference>
<dbReference type="Proteomes" id="UP000069935">
    <property type="component" value="Chromosome 3"/>
</dbReference>
<keyword evidence="3" id="KW-0238">DNA-binding</keyword>
<proteinExistence type="inferred from homology"/>
<name>A0AAC8W2E4_9PROT</name>
<organism evidence="6 7">
    <name type="scientific">Azospirillum thiophilum</name>
    <dbReference type="NCBI Taxonomy" id="528244"/>
    <lineage>
        <taxon>Bacteria</taxon>
        <taxon>Pseudomonadati</taxon>
        <taxon>Pseudomonadota</taxon>
        <taxon>Alphaproteobacteria</taxon>
        <taxon>Rhodospirillales</taxon>
        <taxon>Azospirillaceae</taxon>
        <taxon>Azospirillum</taxon>
    </lineage>
</organism>
<sequence>MDKLHAMRVFVRVVEVNSFTKAADTLGLPRASVTTTIQNLEAALGVRLLQRTTRKLNLTLDGAAYLEGATRILQDLEEVESSFTSARKTPRGRLRVDMPGSIGRLVIIPAIHEFHSAYPEIELMLGLSDRPIDLIQEGVDCVLRVGELQDSSLIARRVGAFRPVTCASPSYLAAHGTPTTLEELERHVSVKYFSRTGKLHEPSFERDGKDHEVKMAGTVSVNDADAYVTCGVEGLGIVQAARFMALPHLRSGALVEILAEYRPALMPISALYPQNRHLSPKVRVFVDWIAEIFERCPLMQGEDLPLDACRGEAVRPTKPEKLPVAIDSVAMDPEGACLCVV</sequence>
<keyword evidence="2" id="KW-0805">Transcription regulation</keyword>
<dbReference type="PROSITE" id="PS50931">
    <property type="entry name" value="HTH_LYSR"/>
    <property type="match status" value="1"/>
</dbReference>
<evidence type="ECO:0000256" key="2">
    <source>
        <dbReference type="ARBA" id="ARBA00023015"/>
    </source>
</evidence>
<dbReference type="FunFam" id="1.10.10.10:FF:000001">
    <property type="entry name" value="LysR family transcriptional regulator"/>
    <property type="match status" value="1"/>
</dbReference>
<keyword evidence="7" id="KW-1185">Reference proteome</keyword>
<dbReference type="InterPro" id="IPR005119">
    <property type="entry name" value="LysR_subst-bd"/>
</dbReference>
<dbReference type="GO" id="GO:0006351">
    <property type="term" value="P:DNA-templated transcription"/>
    <property type="evidence" value="ECO:0007669"/>
    <property type="project" value="TreeGrafter"/>
</dbReference>
<dbReference type="EMBL" id="CP012403">
    <property type="protein sequence ID" value="ALG73670.1"/>
    <property type="molecule type" value="Genomic_DNA"/>
</dbReference>
<dbReference type="InterPro" id="IPR000847">
    <property type="entry name" value="LysR_HTH_N"/>
</dbReference>
<feature type="domain" description="HTH lysR-type" evidence="5">
    <location>
        <begin position="1"/>
        <end position="59"/>
    </location>
</feature>
<comment type="similarity">
    <text evidence="1">Belongs to the LysR transcriptional regulatory family.</text>
</comment>
<dbReference type="Gene3D" id="3.40.190.290">
    <property type="match status" value="1"/>
</dbReference>
<dbReference type="AlphaFoldDB" id="A0AAC8W2E4"/>
<dbReference type="SUPFAM" id="SSF53850">
    <property type="entry name" value="Periplasmic binding protein-like II"/>
    <property type="match status" value="1"/>
</dbReference>
<protein>
    <submittedName>
        <fullName evidence="6">LysR family transcriptional regulator</fullName>
    </submittedName>
</protein>
<dbReference type="InterPro" id="IPR036388">
    <property type="entry name" value="WH-like_DNA-bd_sf"/>
</dbReference>
<evidence type="ECO:0000256" key="1">
    <source>
        <dbReference type="ARBA" id="ARBA00009437"/>
    </source>
</evidence>
<evidence type="ECO:0000256" key="4">
    <source>
        <dbReference type="ARBA" id="ARBA00023163"/>
    </source>
</evidence>
<dbReference type="InterPro" id="IPR058163">
    <property type="entry name" value="LysR-type_TF_proteobact-type"/>
</dbReference>
<reference evidence="6 7" key="2">
    <citation type="journal article" date="2016" name="Genome Announc.">
        <title>Complete Genome Sequence of a Strain of Azospirillum thiophilum Isolated from a Sulfide Spring.</title>
        <authorList>
            <person name="Fomenkov A."/>
            <person name="Vincze T."/>
            <person name="Grabovich M."/>
            <person name="Anton B.P."/>
            <person name="Dubinina G."/>
            <person name="Orlova M."/>
            <person name="Belousova E."/>
            <person name="Roberts R.J."/>
        </authorList>
    </citation>
    <scope>NUCLEOTIDE SEQUENCE [LARGE SCALE GENOMIC DNA]</scope>
    <source>
        <strain evidence="6 7">BV-S</strain>
    </source>
</reference>
<dbReference type="KEGG" id="ati:AL072_22165"/>
<dbReference type="GO" id="GO:0043565">
    <property type="term" value="F:sequence-specific DNA binding"/>
    <property type="evidence" value="ECO:0007669"/>
    <property type="project" value="TreeGrafter"/>
</dbReference>
<evidence type="ECO:0000313" key="7">
    <source>
        <dbReference type="Proteomes" id="UP000069935"/>
    </source>
</evidence>
<dbReference type="PANTHER" id="PTHR30537">
    <property type="entry name" value="HTH-TYPE TRANSCRIPTIONAL REGULATOR"/>
    <property type="match status" value="1"/>
</dbReference>
<gene>
    <name evidence="6" type="ORF">AL072_22165</name>
</gene>
<dbReference type="CDD" id="cd08472">
    <property type="entry name" value="PBP2_CrgA_like_3"/>
    <property type="match status" value="1"/>
</dbReference>
<dbReference type="GO" id="GO:0003700">
    <property type="term" value="F:DNA-binding transcription factor activity"/>
    <property type="evidence" value="ECO:0007669"/>
    <property type="project" value="InterPro"/>
</dbReference>